<accession>A0A1I8IMH0</accession>
<evidence type="ECO:0000259" key="11">
    <source>
        <dbReference type="PROSITE" id="PS50802"/>
    </source>
</evidence>
<feature type="active site" evidence="8">
    <location>
        <position position="264"/>
    </location>
</feature>
<dbReference type="InterPro" id="IPR019400">
    <property type="entry name" value="Peptidase_C65_otubain"/>
</dbReference>
<evidence type="ECO:0000256" key="6">
    <source>
        <dbReference type="ARBA" id="ARBA00022807"/>
    </source>
</evidence>
<evidence type="ECO:0000256" key="4">
    <source>
        <dbReference type="ARBA" id="ARBA00022786"/>
    </source>
</evidence>
<keyword evidence="6 7" id="KW-0788">Thiol protease</keyword>
<dbReference type="InterPro" id="IPR016615">
    <property type="entry name" value="Otubain"/>
</dbReference>
<dbReference type="InterPro" id="IPR038765">
    <property type="entry name" value="Papain-like_cys_pep_sf"/>
</dbReference>
<feature type="domain" description="OTU" evidence="11">
    <location>
        <begin position="76"/>
        <end position="271"/>
    </location>
</feature>
<organism evidence="12 14">
    <name type="scientific">Macrostomum lignano</name>
    <dbReference type="NCBI Taxonomy" id="282301"/>
    <lineage>
        <taxon>Eukaryota</taxon>
        <taxon>Metazoa</taxon>
        <taxon>Spiralia</taxon>
        <taxon>Lophotrochozoa</taxon>
        <taxon>Platyhelminthes</taxon>
        <taxon>Rhabditophora</taxon>
        <taxon>Macrostomorpha</taxon>
        <taxon>Macrostomida</taxon>
        <taxon>Macrostomidae</taxon>
        <taxon>Macrostomum</taxon>
    </lineage>
</organism>
<comment type="similarity">
    <text evidence="2 7">Belongs to the peptidase C65 family.</text>
</comment>
<dbReference type="GO" id="GO:0005634">
    <property type="term" value="C:nucleus"/>
    <property type="evidence" value="ECO:0007669"/>
    <property type="project" value="TreeGrafter"/>
</dbReference>
<dbReference type="PROSITE" id="PS50802">
    <property type="entry name" value="OTU"/>
    <property type="match status" value="1"/>
</dbReference>
<protein>
    <recommendedName>
        <fullName evidence="7">Ubiquitin thioesterase</fullName>
        <ecNumber evidence="7">3.4.19.12</ecNumber>
    </recommendedName>
</protein>
<feature type="compositionally biased region" description="Polar residues" evidence="10">
    <location>
        <begin position="1"/>
        <end position="19"/>
    </location>
</feature>
<name>A0A1I8IMH0_9PLAT</name>
<dbReference type="GO" id="GO:0071108">
    <property type="term" value="P:protein K48-linked deubiquitination"/>
    <property type="evidence" value="ECO:0007669"/>
    <property type="project" value="TreeGrafter"/>
</dbReference>
<evidence type="ECO:0000256" key="5">
    <source>
        <dbReference type="ARBA" id="ARBA00022801"/>
    </source>
</evidence>
<feature type="site" description="Interacts with free ubiquitin" evidence="9">
    <location>
        <position position="265"/>
    </location>
</feature>
<keyword evidence="5 7" id="KW-0378">Hydrolase</keyword>
<feature type="site" description="Interacts with free ubiquitin" evidence="9">
    <location>
        <position position="219"/>
    </location>
</feature>
<evidence type="ECO:0000256" key="1">
    <source>
        <dbReference type="ARBA" id="ARBA00000707"/>
    </source>
</evidence>
<dbReference type="Proteomes" id="UP000095280">
    <property type="component" value="Unplaced"/>
</dbReference>
<evidence type="ECO:0000256" key="3">
    <source>
        <dbReference type="ARBA" id="ARBA00022670"/>
    </source>
</evidence>
<dbReference type="STRING" id="282301.A0A1I8IMH0"/>
<dbReference type="OrthoDB" id="18915at2759"/>
<feature type="active site" description="Nucleophile" evidence="8">
    <location>
        <position position="87"/>
    </location>
</feature>
<proteinExistence type="inferred from homology"/>
<dbReference type="GO" id="GO:0006508">
    <property type="term" value="P:proteolysis"/>
    <property type="evidence" value="ECO:0007669"/>
    <property type="project" value="UniProtKB-KW"/>
</dbReference>
<evidence type="ECO:0000256" key="7">
    <source>
        <dbReference type="PIRNR" id="PIRNR013503"/>
    </source>
</evidence>
<dbReference type="Gene3D" id="3.30.200.60">
    <property type="entry name" value="Peptidase C65 Otubain, subdomain 1"/>
    <property type="match status" value="1"/>
</dbReference>
<dbReference type="InterPro" id="IPR003323">
    <property type="entry name" value="OTU_dom"/>
</dbReference>
<evidence type="ECO:0000313" key="14">
    <source>
        <dbReference type="WBParaSite" id="maker-uti_cns_0014456-snap-gene-0.6-mRNA-1"/>
    </source>
</evidence>
<dbReference type="WBParaSite" id="maker-uti_cns_0014456-snap-gene-0.6-mRNA-1">
    <property type="protein sequence ID" value="maker-uti_cns_0014456-snap-gene-0.6-mRNA-1"/>
    <property type="gene ID" value="maker-uti_cns_0014456-snap-gene-0.6"/>
</dbReference>
<dbReference type="GO" id="GO:0004843">
    <property type="term" value="F:cysteine-type deubiquitinase activity"/>
    <property type="evidence" value="ECO:0007669"/>
    <property type="project" value="UniProtKB-UniRule"/>
</dbReference>
<sequence>MSEQAEQKPPQSEENSSADPGSLYEAYQKQQQDIENEIAMAQALITPAIPTSNLKQEYTDDPVFLAKCEQLCARYPRLRRTRGDGNCFYRGFGFAYLDQLLQQPPEAAAKLKEICRQRKDAIIELGYSSVTVDDFYDAFSELVETVERRECSTANLESVFNNPGQSDYVVVFLRLLVSGHLQTHADFFQSFLDGEQTIKDFCATEVEPMRHESDHIHIIALTQTLETCIAVEYMHRDGAGISRHTFPDDGQSVPVLTLLYRPGHYDIIYDS</sequence>
<dbReference type="PANTHER" id="PTHR12931">
    <property type="entry name" value="UBIQUITIN THIOLESTERASE PROTEIN OTUB"/>
    <property type="match status" value="1"/>
</dbReference>
<dbReference type="Gene3D" id="1.20.1300.20">
    <property type="entry name" value="Peptidase C65 Otubain, subdomain 2"/>
    <property type="match status" value="1"/>
</dbReference>
<feature type="site" description="Interacts with free ubiquitin" evidence="9">
    <location>
        <position position="260"/>
    </location>
</feature>
<dbReference type="PIRSF" id="PIRSF013503">
    <property type="entry name" value="Ubiquitin_thioesterase_Otubain"/>
    <property type="match status" value="1"/>
</dbReference>
<evidence type="ECO:0000256" key="2">
    <source>
        <dbReference type="ARBA" id="ARBA00006579"/>
    </source>
</evidence>
<feature type="site" description="Interacts with free ubiquitin" evidence="9">
    <location>
        <position position="233"/>
    </location>
</feature>
<evidence type="ECO:0000256" key="10">
    <source>
        <dbReference type="SAM" id="MobiDB-lite"/>
    </source>
</evidence>
<reference evidence="13 14" key="1">
    <citation type="submission" date="2016-11" db="UniProtKB">
        <authorList>
            <consortium name="WormBaseParasite"/>
        </authorList>
    </citation>
    <scope>IDENTIFICATION</scope>
</reference>
<evidence type="ECO:0000313" key="12">
    <source>
        <dbReference type="Proteomes" id="UP000095280"/>
    </source>
</evidence>
<dbReference type="InterPro" id="IPR042467">
    <property type="entry name" value="Peptidase_C65_otubain_sub2"/>
</dbReference>
<dbReference type="PANTHER" id="PTHR12931:SF15">
    <property type="entry name" value="UBIQUITIN THIOESTERASE OTUBAIN-LIKE"/>
    <property type="match status" value="1"/>
</dbReference>
<keyword evidence="4 7" id="KW-0833">Ubl conjugation pathway</keyword>
<evidence type="ECO:0000313" key="13">
    <source>
        <dbReference type="WBParaSite" id="maker-uti_cns_0014111-snap-gene-0.3-mRNA-1"/>
    </source>
</evidence>
<dbReference type="WBParaSite" id="maker-uti_cns_0014111-snap-gene-0.3-mRNA-1">
    <property type="protein sequence ID" value="maker-uti_cns_0014111-snap-gene-0.3-mRNA-1"/>
    <property type="gene ID" value="maker-uti_cns_0014111-snap-gene-0.3"/>
</dbReference>
<dbReference type="Pfam" id="PF10275">
    <property type="entry name" value="Peptidase_C65"/>
    <property type="match status" value="1"/>
</dbReference>
<feature type="active site" evidence="8">
    <location>
        <position position="84"/>
    </location>
</feature>
<dbReference type="AlphaFoldDB" id="A0A1I8IMH0"/>
<dbReference type="SUPFAM" id="SSF54001">
    <property type="entry name" value="Cysteine proteinases"/>
    <property type="match status" value="1"/>
</dbReference>
<dbReference type="InterPro" id="IPR042468">
    <property type="entry name" value="Peptidase_C65_otubain_sub1"/>
</dbReference>
<dbReference type="GO" id="GO:0043130">
    <property type="term" value="F:ubiquitin binding"/>
    <property type="evidence" value="ECO:0007669"/>
    <property type="project" value="UniProtKB-UniRule"/>
</dbReference>
<dbReference type="EC" id="3.4.19.12" evidence="7"/>
<evidence type="ECO:0000256" key="9">
    <source>
        <dbReference type="PIRSR" id="PIRSR013503-2"/>
    </source>
</evidence>
<dbReference type="FunFam" id="1.20.1300.20:FF:000001">
    <property type="entry name" value="Ubiquitin thioesterase OTUB1"/>
    <property type="match status" value="1"/>
</dbReference>
<keyword evidence="3 7" id="KW-0645">Protease</keyword>
<keyword evidence="12" id="KW-1185">Reference proteome</keyword>
<comment type="catalytic activity">
    <reaction evidence="1 7">
        <text>Thiol-dependent hydrolysis of ester, thioester, amide, peptide and isopeptide bonds formed by the C-terminal Gly of ubiquitin (a 76-residue protein attached to proteins as an intracellular targeting signal).</text>
        <dbReference type="EC" id="3.4.19.12"/>
    </reaction>
</comment>
<feature type="region of interest" description="Disordered" evidence="10">
    <location>
        <begin position="1"/>
        <end position="26"/>
    </location>
</feature>
<evidence type="ECO:0000256" key="8">
    <source>
        <dbReference type="PIRSR" id="PIRSR013503-1"/>
    </source>
</evidence>